<sequence length="138" mass="15530">MRKFSKGEEEAEVNMTPMLDIVFIMLIFFIVTASFVRESGIDVNKPEDQNGPPPPPPEDDKRAIAFVIDDSNRIRHDFRTIDISAVSSIIKKESVERPEAPVVIQTSEAAHTGLALRIYDEAQAIGIPRDKIVWTPRK</sequence>
<evidence type="ECO:0000256" key="3">
    <source>
        <dbReference type="ARBA" id="ARBA00022475"/>
    </source>
</evidence>
<evidence type="ECO:0000256" key="2">
    <source>
        <dbReference type="ARBA" id="ARBA00005811"/>
    </source>
</evidence>
<comment type="caution">
    <text evidence="10">The sequence shown here is derived from an EMBL/GenBank/DDBJ whole genome shotgun (WGS) entry which is preliminary data.</text>
</comment>
<evidence type="ECO:0000313" key="11">
    <source>
        <dbReference type="Proteomes" id="UP000630923"/>
    </source>
</evidence>
<gene>
    <name evidence="10" type="ORF">GCM10017044_09070</name>
</gene>
<keyword evidence="4 7" id="KW-0812">Transmembrane</keyword>
<protein>
    <submittedName>
        <fullName evidence="10">Biopolymer transporter ExbD</fullName>
    </submittedName>
</protein>
<evidence type="ECO:0000256" key="5">
    <source>
        <dbReference type="ARBA" id="ARBA00022989"/>
    </source>
</evidence>
<keyword evidence="6 9" id="KW-0472">Membrane</keyword>
<dbReference type="GO" id="GO:0005886">
    <property type="term" value="C:plasma membrane"/>
    <property type="evidence" value="ECO:0007669"/>
    <property type="project" value="UniProtKB-SubCell"/>
</dbReference>
<name>A0A919AMX3_9PROT</name>
<dbReference type="RefSeq" id="WP_191250351.1">
    <property type="nucleotide sequence ID" value="NZ_BNCI01000001.1"/>
</dbReference>
<evidence type="ECO:0000256" key="7">
    <source>
        <dbReference type="RuleBase" id="RU003879"/>
    </source>
</evidence>
<proteinExistence type="inferred from homology"/>
<dbReference type="PANTHER" id="PTHR30558:SF13">
    <property type="entry name" value="BIOPOLYMER TRANSPORT PROTEIN EXBD2"/>
    <property type="match status" value="1"/>
</dbReference>
<dbReference type="Proteomes" id="UP000630923">
    <property type="component" value="Unassembled WGS sequence"/>
</dbReference>
<comment type="similarity">
    <text evidence="2 7">Belongs to the ExbD/TolR family.</text>
</comment>
<accession>A0A919AMX3</accession>
<dbReference type="GO" id="GO:0022857">
    <property type="term" value="F:transmembrane transporter activity"/>
    <property type="evidence" value="ECO:0007669"/>
    <property type="project" value="InterPro"/>
</dbReference>
<keyword evidence="11" id="KW-1185">Reference proteome</keyword>
<keyword evidence="7" id="KW-0813">Transport</keyword>
<dbReference type="AlphaFoldDB" id="A0A919AMX3"/>
<dbReference type="InterPro" id="IPR003400">
    <property type="entry name" value="ExbD"/>
</dbReference>
<feature type="transmembrane region" description="Helical" evidence="9">
    <location>
        <begin position="15"/>
        <end position="36"/>
    </location>
</feature>
<evidence type="ECO:0000256" key="1">
    <source>
        <dbReference type="ARBA" id="ARBA00004162"/>
    </source>
</evidence>
<evidence type="ECO:0000256" key="6">
    <source>
        <dbReference type="ARBA" id="ARBA00023136"/>
    </source>
</evidence>
<keyword evidence="3" id="KW-1003">Cell membrane</keyword>
<evidence type="ECO:0000256" key="4">
    <source>
        <dbReference type="ARBA" id="ARBA00022692"/>
    </source>
</evidence>
<dbReference type="PANTHER" id="PTHR30558">
    <property type="entry name" value="EXBD MEMBRANE COMPONENT OF PMF-DRIVEN MACROMOLECULE IMPORT SYSTEM"/>
    <property type="match status" value="1"/>
</dbReference>
<feature type="region of interest" description="Disordered" evidence="8">
    <location>
        <begin position="42"/>
        <end position="61"/>
    </location>
</feature>
<dbReference type="GO" id="GO:0015031">
    <property type="term" value="P:protein transport"/>
    <property type="evidence" value="ECO:0007669"/>
    <property type="project" value="UniProtKB-KW"/>
</dbReference>
<evidence type="ECO:0000256" key="9">
    <source>
        <dbReference type="SAM" id="Phobius"/>
    </source>
</evidence>
<dbReference type="EMBL" id="BNCI01000001">
    <property type="protein sequence ID" value="GHF16903.1"/>
    <property type="molecule type" value="Genomic_DNA"/>
</dbReference>
<comment type="subcellular location">
    <subcellularLocation>
        <location evidence="1">Cell membrane</location>
        <topology evidence="1">Single-pass membrane protein</topology>
    </subcellularLocation>
    <subcellularLocation>
        <location evidence="7">Cell membrane</location>
        <topology evidence="7">Single-pass type II membrane protein</topology>
    </subcellularLocation>
</comment>
<reference evidence="10" key="2">
    <citation type="submission" date="2020-09" db="EMBL/GenBank/DDBJ databases">
        <authorList>
            <person name="Sun Q."/>
            <person name="Kim S."/>
        </authorList>
    </citation>
    <scope>NUCLEOTIDE SEQUENCE</scope>
    <source>
        <strain evidence="10">KCTC 42590</strain>
    </source>
</reference>
<dbReference type="Pfam" id="PF02472">
    <property type="entry name" value="ExbD"/>
    <property type="match status" value="1"/>
</dbReference>
<keyword evidence="7" id="KW-0653">Protein transport</keyword>
<reference evidence="10" key="1">
    <citation type="journal article" date="2014" name="Int. J. Syst. Evol. Microbiol.">
        <title>Complete genome sequence of Corynebacterium casei LMG S-19264T (=DSM 44701T), isolated from a smear-ripened cheese.</title>
        <authorList>
            <consortium name="US DOE Joint Genome Institute (JGI-PGF)"/>
            <person name="Walter F."/>
            <person name="Albersmeier A."/>
            <person name="Kalinowski J."/>
            <person name="Ruckert C."/>
        </authorList>
    </citation>
    <scope>NUCLEOTIDE SEQUENCE</scope>
    <source>
        <strain evidence="10">KCTC 42590</strain>
    </source>
</reference>
<evidence type="ECO:0000256" key="8">
    <source>
        <dbReference type="SAM" id="MobiDB-lite"/>
    </source>
</evidence>
<evidence type="ECO:0000313" key="10">
    <source>
        <dbReference type="EMBL" id="GHF16903.1"/>
    </source>
</evidence>
<organism evidence="10 11">
    <name type="scientific">Kordiimonas sediminis</name>
    <dbReference type="NCBI Taxonomy" id="1735581"/>
    <lineage>
        <taxon>Bacteria</taxon>
        <taxon>Pseudomonadati</taxon>
        <taxon>Pseudomonadota</taxon>
        <taxon>Alphaproteobacteria</taxon>
        <taxon>Kordiimonadales</taxon>
        <taxon>Kordiimonadaceae</taxon>
        <taxon>Kordiimonas</taxon>
    </lineage>
</organism>
<keyword evidence="5 9" id="KW-1133">Transmembrane helix</keyword>